<accession>A0ACC0U503</accession>
<protein>
    <submittedName>
        <fullName evidence="1">Uncharacterized protein</fullName>
    </submittedName>
</protein>
<gene>
    <name evidence="1" type="ORF">F5148DRAFT_1211245</name>
</gene>
<name>A0ACC0U503_9AGAM</name>
<keyword evidence="2" id="KW-1185">Reference proteome</keyword>
<evidence type="ECO:0000313" key="1">
    <source>
        <dbReference type="EMBL" id="KAI9463512.1"/>
    </source>
</evidence>
<sequence length="522" mass="59667">MWTVIVNIMCACFICHPPPLFHNHFALGHLIFANEALMRSHRRLRIIGRQVSSLLCGFPCLRSTLINGFSEDSEYGQERDTCKSAIDILPDDALLEVFNFYLDGLYIRRYAWVPLAHVCRRWRYVVFASPRRLGLQVVFTGRRAIADILDVWPRFPILITQHFLDSDKRISRADNIVTALDSVHHDRICEIYLGNISTSLWKRIASVMQKPFHELTRLYLQLNDGEGQVVVPLEGSAPHLQTLSLDYTPIPVVQKFLLSANGLVILSLRNIPYSGYISPEAMASRSPPPLKRSVLPALTSFWYLGVHEYLEDVVARIDAPFLHHLDVDFFMCLTFDVPQLHRFISRAGELRKFHEASVDFSLDRVAIKFSPKLTAVSYGYFSLLIRCEESSQQLLSIVQVCRSLSPPFATSERLYLEVHIHRLSHLHWKDDMQSTQWLELLYPFISVKNLYLADDIVLHVGHALQELAGGRVTEVLPALRTIFISGLESPGSVQKTMGRFVAARQLSGHPVAVNRWEEEREN</sequence>
<dbReference type="Proteomes" id="UP001207468">
    <property type="component" value="Unassembled WGS sequence"/>
</dbReference>
<evidence type="ECO:0000313" key="2">
    <source>
        <dbReference type="Proteomes" id="UP001207468"/>
    </source>
</evidence>
<dbReference type="EMBL" id="JAGFNK010000157">
    <property type="protein sequence ID" value="KAI9463512.1"/>
    <property type="molecule type" value="Genomic_DNA"/>
</dbReference>
<proteinExistence type="predicted"/>
<organism evidence="1 2">
    <name type="scientific">Russula earlei</name>
    <dbReference type="NCBI Taxonomy" id="71964"/>
    <lineage>
        <taxon>Eukaryota</taxon>
        <taxon>Fungi</taxon>
        <taxon>Dikarya</taxon>
        <taxon>Basidiomycota</taxon>
        <taxon>Agaricomycotina</taxon>
        <taxon>Agaricomycetes</taxon>
        <taxon>Russulales</taxon>
        <taxon>Russulaceae</taxon>
        <taxon>Russula</taxon>
    </lineage>
</organism>
<reference evidence="1" key="1">
    <citation type="submission" date="2021-03" db="EMBL/GenBank/DDBJ databases">
        <title>Evolutionary priming and transition to the ectomycorrhizal habit in an iconic lineage of mushroom-forming fungi: is preadaptation a requirement?</title>
        <authorList>
            <consortium name="DOE Joint Genome Institute"/>
            <person name="Looney B.P."/>
            <person name="Miyauchi S."/>
            <person name="Morin E."/>
            <person name="Drula E."/>
            <person name="Courty P.E."/>
            <person name="Chicoki N."/>
            <person name="Fauchery L."/>
            <person name="Kohler A."/>
            <person name="Kuo A."/>
            <person name="LaButti K."/>
            <person name="Pangilinan J."/>
            <person name="Lipzen A."/>
            <person name="Riley R."/>
            <person name="Andreopoulos W."/>
            <person name="He G."/>
            <person name="Johnson J."/>
            <person name="Barry K.W."/>
            <person name="Grigoriev I.V."/>
            <person name="Nagy L."/>
            <person name="Hibbett D."/>
            <person name="Henrissat B."/>
            <person name="Matheny P.B."/>
            <person name="Labbe J."/>
            <person name="Martin A.F."/>
        </authorList>
    </citation>
    <scope>NUCLEOTIDE SEQUENCE</scope>
    <source>
        <strain evidence="1">BPL698</strain>
    </source>
</reference>
<comment type="caution">
    <text evidence="1">The sequence shown here is derived from an EMBL/GenBank/DDBJ whole genome shotgun (WGS) entry which is preliminary data.</text>
</comment>